<evidence type="ECO:0000256" key="2">
    <source>
        <dbReference type="ARBA" id="ARBA00022448"/>
    </source>
</evidence>
<evidence type="ECO:0000256" key="7">
    <source>
        <dbReference type="ARBA" id="ARBA00023136"/>
    </source>
</evidence>
<organism evidence="11 12">
    <name type="scientific">Robertmurraya beringensis</name>
    <dbReference type="NCBI Taxonomy" id="641660"/>
    <lineage>
        <taxon>Bacteria</taxon>
        <taxon>Bacillati</taxon>
        <taxon>Bacillota</taxon>
        <taxon>Bacilli</taxon>
        <taxon>Bacillales</taxon>
        <taxon>Bacillaceae</taxon>
        <taxon>Robertmurraya</taxon>
    </lineage>
</organism>
<evidence type="ECO:0000256" key="5">
    <source>
        <dbReference type="ARBA" id="ARBA00022692"/>
    </source>
</evidence>
<comment type="subcellular location">
    <subcellularLocation>
        <location evidence="1">Cell inner membrane</location>
        <topology evidence="1">Multi-pass membrane protein</topology>
    </subcellularLocation>
</comment>
<feature type="transmembrane region" description="Helical" evidence="9">
    <location>
        <begin position="48"/>
        <end position="65"/>
    </location>
</feature>
<evidence type="ECO:0000256" key="4">
    <source>
        <dbReference type="ARBA" id="ARBA00022519"/>
    </source>
</evidence>
<keyword evidence="3" id="KW-1003">Cell membrane</keyword>
<keyword evidence="4" id="KW-0997">Cell inner membrane</keyword>
<feature type="transmembrane region" description="Helical" evidence="9">
    <location>
        <begin position="86"/>
        <end position="108"/>
    </location>
</feature>
<dbReference type="Pfam" id="PF04290">
    <property type="entry name" value="DctQ"/>
    <property type="match status" value="1"/>
</dbReference>
<feature type="transmembrane region" description="Helical" evidence="9">
    <location>
        <begin position="12"/>
        <end position="36"/>
    </location>
</feature>
<dbReference type="Proteomes" id="UP001589738">
    <property type="component" value="Unassembled WGS sequence"/>
</dbReference>
<dbReference type="PANTHER" id="PTHR35011:SF2">
    <property type="entry name" value="2,3-DIKETO-L-GULONATE TRAP TRANSPORTER SMALL PERMEASE PROTEIN YIAM"/>
    <property type="match status" value="1"/>
</dbReference>
<feature type="domain" description="Tripartite ATP-independent periplasmic transporters DctQ component" evidence="10">
    <location>
        <begin position="24"/>
        <end position="155"/>
    </location>
</feature>
<evidence type="ECO:0000256" key="6">
    <source>
        <dbReference type="ARBA" id="ARBA00022989"/>
    </source>
</evidence>
<proteinExistence type="inferred from homology"/>
<dbReference type="RefSeq" id="WP_340903382.1">
    <property type="nucleotide sequence ID" value="NZ_JBHLUU010000089.1"/>
</dbReference>
<reference evidence="11 12" key="1">
    <citation type="submission" date="2024-09" db="EMBL/GenBank/DDBJ databases">
        <authorList>
            <person name="Sun Q."/>
            <person name="Mori K."/>
        </authorList>
    </citation>
    <scope>NUCLEOTIDE SEQUENCE [LARGE SCALE GENOMIC DNA]</scope>
    <source>
        <strain evidence="11 12">CGMCC 1.9126</strain>
    </source>
</reference>
<name>A0ABV6KSY5_9BACI</name>
<dbReference type="PANTHER" id="PTHR35011">
    <property type="entry name" value="2,3-DIKETO-L-GULONATE TRAP TRANSPORTER SMALL PERMEASE PROTEIN YIAM"/>
    <property type="match status" value="1"/>
</dbReference>
<dbReference type="InterPro" id="IPR007387">
    <property type="entry name" value="TRAP_DctQ"/>
</dbReference>
<evidence type="ECO:0000256" key="1">
    <source>
        <dbReference type="ARBA" id="ARBA00004429"/>
    </source>
</evidence>
<evidence type="ECO:0000256" key="9">
    <source>
        <dbReference type="SAM" id="Phobius"/>
    </source>
</evidence>
<dbReference type="InterPro" id="IPR055348">
    <property type="entry name" value="DctQ"/>
</dbReference>
<dbReference type="EMBL" id="JBHLUU010000089">
    <property type="protein sequence ID" value="MFC0476102.1"/>
    <property type="molecule type" value="Genomic_DNA"/>
</dbReference>
<evidence type="ECO:0000259" key="10">
    <source>
        <dbReference type="Pfam" id="PF04290"/>
    </source>
</evidence>
<comment type="caution">
    <text evidence="11">The sequence shown here is derived from an EMBL/GenBank/DDBJ whole genome shotgun (WGS) entry which is preliminary data.</text>
</comment>
<keyword evidence="6 9" id="KW-1133">Transmembrane helix</keyword>
<keyword evidence="2" id="KW-0813">Transport</keyword>
<keyword evidence="7 9" id="KW-0472">Membrane</keyword>
<comment type="similarity">
    <text evidence="8">Belongs to the TRAP transporter small permease family.</text>
</comment>
<feature type="transmembrane region" description="Helical" evidence="9">
    <location>
        <begin position="128"/>
        <end position="147"/>
    </location>
</feature>
<keyword evidence="12" id="KW-1185">Reference proteome</keyword>
<evidence type="ECO:0000313" key="11">
    <source>
        <dbReference type="EMBL" id="MFC0476102.1"/>
    </source>
</evidence>
<accession>A0ABV6KSY5</accession>
<evidence type="ECO:0000256" key="8">
    <source>
        <dbReference type="ARBA" id="ARBA00038436"/>
    </source>
</evidence>
<evidence type="ECO:0000256" key="3">
    <source>
        <dbReference type="ARBA" id="ARBA00022475"/>
    </source>
</evidence>
<keyword evidence="5 9" id="KW-0812">Transmembrane</keyword>
<sequence>MMKLLHWLDEHFEELFIGIFSFVMVVVIAVQVFMRYVLENSLPWSEELARYCFIWLVYLGISYGVKKQKHMSVDVLYLALKGKSQATLRIVGNLLFLVFALFGLIYGYQITMKLLTWGQLSPALSLPVGFVYLAGPIGMGLTAIRLIQQIIQQVKILIGKEAPQQ</sequence>
<gene>
    <name evidence="11" type="ORF">ACFFHF_12740</name>
</gene>
<evidence type="ECO:0000313" key="12">
    <source>
        <dbReference type="Proteomes" id="UP001589738"/>
    </source>
</evidence>
<protein>
    <submittedName>
        <fullName evidence="11">TRAP transporter small permease</fullName>
    </submittedName>
</protein>